<evidence type="ECO:0000313" key="2">
    <source>
        <dbReference type="Proteomes" id="UP000001027"/>
    </source>
</evidence>
<dbReference type="AlphaFoldDB" id="A0A0H3LU30"/>
<name>A0A0H3LU30_BORBR</name>
<organism evidence="1 2">
    <name type="scientific">Bordetella bronchiseptica (strain ATCC BAA-588 / NCTC 13252 / RB50)</name>
    <name type="common">Alcaligenes bronchisepticus</name>
    <dbReference type="NCBI Taxonomy" id="257310"/>
    <lineage>
        <taxon>Bacteria</taxon>
        <taxon>Pseudomonadati</taxon>
        <taxon>Pseudomonadota</taxon>
        <taxon>Betaproteobacteria</taxon>
        <taxon>Burkholderiales</taxon>
        <taxon>Alcaligenaceae</taxon>
        <taxon>Bordetella</taxon>
    </lineage>
</organism>
<dbReference type="HOGENOM" id="CLU_2217946_0_0_4"/>
<protein>
    <submittedName>
        <fullName evidence="1">Uncharacterized protein</fullName>
    </submittedName>
</protein>
<dbReference type="Proteomes" id="UP000001027">
    <property type="component" value="Chromosome"/>
</dbReference>
<evidence type="ECO:0000313" key="1">
    <source>
        <dbReference type="EMBL" id="CAE35622.1"/>
    </source>
</evidence>
<gene>
    <name evidence="1" type="ordered locus">BB3649</name>
</gene>
<dbReference type="KEGG" id="bbr:BB3649"/>
<sequence length="106" mass="11598">MELIICDDIQAVSSVFHQPRILTHDLVGRLAECNAAARALRAMGYRVVEEDAAPNDGGKPVLLLDLNQQPVERLLNQCDASTRLVAAGRITGLFQGVRIIVEWTSC</sequence>
<dbReference type="RefSeq" id="WP_010926912.1">
    <property type="nucleotide sequence ID" value="NC_002927.3"/>
</dbReference>
<reference evidence="1 2" key="1">
    <citation type="journal article" date="2003" name="Nat. Genet.">
        <title>Comparative analysis of the genome sequences of Bordetella pertussis, Bordetella parapertussis and Bordetella bronchiseptica.</title>
        <authorList>
            <person name="Parkhill J."/>
            <person name="Sebaihia M."/>
            <person name="Preston A."/>
            <person name="Murphy L.D."/>
            <person name="Thomson N.R."/>
            <person name="Harris D.E."/>
            <person name="Holden M.T.G."/>
            <person name="Churcher C.M."/>
            <person name="Bentley S.D."/>
            <person name="Mungall K.L."/>
            <person name="Cerdeno-Tarraga A.-M."/>
            <person name="Temple L."/>
            <person name="James K.D."/>
            <person name="Harris B."/>
            <person name="Quail M.A."/>
            <person name="Achtman M."/>
            <person name="Atkin R."/>
            <person name="Baker S."/>
            <person name="Basham D."/>
            <person name="Bason N."/>
            <person name="Cherevach I."/>
            <person name="Chillingworth T."/>
            <person name="Collins M."/>
            <person name="Cronin A."/>
            <person name="Davis P."/>
            <person name="Doggett J."/>
            <person name="Feltwell T."/>
            <person name="Goble A."/>
            <person name="Hamlin N."/>
            <person name="Hauser H."/>
            <person name="Holroyd S."/>
            <person name="Jagels K."/>
            <person name="Leather S."/>
            <person name="Moule S."/>
            <person name="Norberczak H."/>
            <person name="O'Neil S."/>
            <person name="Ormond D."/>
            <person name="Price C."/>
            <person name="Rabbinowitsch E."/>
            <person name="Rutter S."/>
            <person name="Sanders M."/>
            <person name="Saunders D."/>
            <person name="Seeger K."/>
            <person name="Sharp S."/>
            <person name="Simmonds M."/>
            <person name="Skelton J."/>
            <person name="Squares R."/>
            <person name="Squares S."/>
            <person name="Stevens K."/>
            <person name="Unwin L."/>
            <person name="Whitehead S."/>
            <person name="Barrell B.G."/>
            <person name="Maskell D.J."/>
        </authorList>
    </citation>
    <scope>NUCLEOTIDE SEQUENCE [LARGE SCALE GENOMIC DNA]</scope>
    <source>
        <strain evidence="1 2">ATCC BAA-588 / NCTC 13252 / RB50</strain>
    </source>
</reference>
<dbReference type="EMBL" id="BX640448">
    <property type="protein sequence ID" value="CAE35622.1"/>
    <property type="molecule type" value="Genomic_DNA"/>
</dbReference>
<accession>A0A0H3LU30</accession>
<proteinExistence type="predicted"/>